<dbReference type="GO" id="GO:0005814">
    <property type="term" value="C:centriole"/>
    <property type="evidence" value="ECO:0007669"/>
    <property type="project" value="TreeGrafter"/>
</dbReference>
<dbReference type="GO" id="GO:0030992">
    <property type="term" value="C:intraciliary transport particle B"/>
    <property type="evidence" value="ECO:0007669"/>
    <property type="project" value="TreeGrafter"/>
</dbReference>
<dbReference type="InterPro" id="IPR048643">
    <property type="entry name" value="Itf52_C"/>
</dbReference>
<dbReference type="OrthoDB" id="10259368at2759"/>
<keyword evidence="5" id="KW-1185">Reference proteome</keyword>
<protein>
    <submittedName>
        <fullName evidence="4">Intraflagellar transport protein 52</fullName>
    </submittedName>
</protein>
<dbReference type="PANTHER" id="PTHR12969">
    <property type="entry name" value="NGD5/OSM-6/IFT52"/>
    <property type="match status" value="1"/>
</dbReference>
<evidence type="ECO:0000259" key="2">
    <source>
        <dbReference type="Pfam" id="PF23352"/>
    </source>
</evidence>
<evidence type="ECO:0000313" key="5">
    <source>
        <dbReference type="Proteomes" id="UP000078046"/>
    </source>
</evidence>
<accession>A0A177B6G9</accession>
<sequence length="423" mass="48382">MNSQIILIDESKKQVLRVDNGLKILHKRLKTEWKILVQNEELNYETIKQAKVFDTLQKYLSNGGNLLILAEAGKDNSKTNINFLIEQYGTSINSDCVVRSHYYKYFHPKEAYIGNGVVNRALNVAAEKGGYDSLTDDSKMESLEFLYPYGATLNTQNPAIPVLSTGQVCFPVNRPITSFYHSKSNNSKIVVVGSIHMFSDRYIEKEENKKILDLIIRYLVTDEIKLNEIDAHNPDISDYLSQPNNALISNYPKTCLQQSDNIILPSSNQIFDQNLNSVSNDLLPVVMKKYNELQIEHKNLSLIKPQFETPLPPLQPAIFFPEFCEFSSPKIELYDLDEQFCSTENKLAQLANKCNEEDLDYFIQECGKILNIDKYIEGSIDSKDVLYHVVSVIVNYRKGDLTLADYNSQVSDMDLDLTNEYIY</sequence>
<evidence type="ECO:0000259" key="1">
    <source>
        <dbReference type="Pfam" id="PF21178"/>
    </source>
</evidence>
<dbReference type="AlphaFoldDB" id="A0A177B6G9"/>
<dbReference type="GO" id="GO:0005929">
    <property type="term" value="C:cilium"/>
    <property type="evidence" value="ECO:0007669"/>
    <property type="project" value="TreeGrafter"/>
</dbReference>
<comment type="caution">
    <text evidence="4">The sequence shown here is derived from an EMBL/GenBank/DDBJ whole genome shotgun (WGS) entry which is preliminary data.</text>
</comment>
<dbReference type="GO" id="GO:0042073">
    <property type="term" value="P:intraciliary transport"/>
    <property type="evidence" value="ECO:0007669"/>
    <property type="project" value="TreeGrafter"/>
</dbReference>
<evidence type="ECO:0000313" key="4">
    <source>
        <dbReference type="EMBL" id="OAF69879.1"/>
    </source>
</evidence>
<feature type="domain" description="IFT52 central" evidence="2">
    <location>
        <begin position="248"/>
        <end position="329"/>
    </location>
</feature>
<reference evidence="4 5" key="1">
    <citation type="submission" date="2016-04" db="EMBL/GenBank/DDBJ databases">
        <title>The genome of Intoshia linei affirms orthonectids as highly simplified spiralians.</title>
        <authorList>
            <person name="Mikhailov K.V."/>
            <person name="Slusarev G.S."/>
            <person name="Nikitin M.A."/>
            <person name="Logacheva M.D."/>
            <person name="Penin A."/>
            <person name="Aleoshin V."/>
            <person name="Panchin Y.V."/>
        </authorList>
    </citation>
    <scope>NUCLEOTIDE SEQUENCE [LARGE SCALE GENOMIC DNA]</scope>
    <source>
        <strain evidence="4">Intl2013</strain>
        <tissue evidence="4">Whole animal</tissue>
    </source>
</reference>
<organism evidence="4 5">
    <name type="scientific">Intoshia linei</name>
    <dbReference type="NCBI Taxonomy" id="1819745"/>
    <lineage>
        <taxon>Eukaryota</taxon>
        <taxon>Metazoa</taxon>
        <taxon>Spiralia</taxon>
        <taxon>Lophotrochozoa</taxon>
        <taxon>Mesozoa</taxon>
        <taxon>Orthonectida</taxon>
        <taxon>Rhopaluridae</taxon>
        <taxon>Intoshia</taxon>
    </lineage>
</organism>
<keyword evidence="4" id="KW-0282">Flagellum</keyword>
<feature type="domain" description="IFT52 GIFT" evidence="3">
    <location>
        <begin position="6"/>
        <end position="231"/>
    </location>
</feature>
<keyword evidence="4" id="KW-0966">Cell projection</keyword>
<gene>
    <name evidence="4" type="ORF">A3Q56_02369</name>
</gene>
<dbReference type="Proteomes" id="UP000078046">
    <property type="component" value="Unassembled WGS sequence"/>
</dbReference>
<dbReference type="InterPro" id="IPR055460">
    <property type="entry name" value="IFT52_central"/>
</dbReference>
<dbReference type="InterPro" id="IPR039975">
    <property type="entry name" value="IFT52"/>
</dbReference>
<dbReference type="EMBL" id="LWCA01000216">
    <property type="protein sequence ID" value="OAF69879.1"/>
    <property type="molecule type" value="Genomic_DNA"/>
</dbReference>
<dbReference type="Gene3D" id="6.10.250.2800">
    <property type="match status" value="1"/>
</dbReference>
<dbReference type="Pfam" id="PF23355">
    <property type="entry name" value="IFT52_GIFT"/>
    <property type="match status" value="1"/>
</dbReference>
<dbReference type="Pfam" id="PF21178">
    <property type="entry name" value="Itf52_C"/>
    <property type="match status" value="1"/>
</dbReference>
<name>A0A177B6G9_9BILA</name>
<dbReference type="InterPro" id="IPR055458">
    <property type="entry name" value="IFT52_GIFT"/>
</dbReference>
<dbReference type="CDD" id="cd23683">
    <property type="entry name" value="IFT52_CTD"/>
    <property type="match status" value="1"/>
</dbReference>
<proteinExistence type="predicted"/>
<evidence type="ECO:0000259" key="3">
    <source>
        <dbReference type="Pfam" id="PF23355"/>
    </source>
</evidence>
<dbReference type="GO" id="GO:0060271">
    <property type="term" value="P:cilium assembly"/>
    <property type="evidence" value="ECO:0007669"/>
    <property type="project" value="TreeGrafter"/>
</dbReference>
<dbReference type="PANTHER" id="PTHR12969:SF7">
    <property type="entry name" value="INTRAFLAGELLAR TRANSPORT PROTEIN 52 HOMOLOG"/>
    <property type="match status" value="1"/>
</dbReference>
<dbReference type="Pfam" id="PF23352">
    <property type="entry name" value="IFT52_central"/>
    <property type="match status" value="1"/>
</dbReference>
<feature type="domain" description="Intraflagellar transport protein 52 C-terminal" evidence="1">
    <location>
        <begin position="340"/>
        <end position="389"/>
    </location>
</feature>
<keyword evidence="4" id="KW-0969">Cilium</keyword>